<proteinExistence type="predicted"/>
<reference evidence="1" key="1">
    <citation type="submission" date="2022-11" db="EMBL/GenBank/DDBJ databases">
        <authorList>
            <person name="Petersen C."/>
        </authorList>
    </citation>
    <scope>NUCLEOTIDE SEQUENCE</scope>
    <source>
        <strain evidence="1">IBT 29864</strain>
    </source>
</reference>
<dbReference type="RefSeq" id="XP_056554010.1">
    <property type="nucleotide sequence ID" value="XM_056701947.1"/>
</dbReference>
<protein>
    <submittedName>
        <fullName evidence="1">Uncharacterized protein</fullName>
    </submittedName>
</protein>
<dbReference type="Proteomes" id="UP001147782">
    <property type="component" value="Unassembled WGS sequence"/>
</dbReference>
<keyword evidence="2" id="KW-1185">Reference proteome</keyword>
<dbReference type="AlphaFoldDB" id="A0A9W9S461"/>
<name>A0A9W9S461_9EURO</name>
<reference evidence="1" key="2">
    <citation type="journal article" date="2023" name="IMA Fungus">
        <title>Comparative genomic study of the Penicillium genus elucidates a diverse pangenome and 15 lateral gene transfer events.</title>
        <authorList>
            <person name="Petersen C."/>
            <person name="Sorensen T."/>
            <person name="Nielsen M.R."/>
            <person name="Sondergaard T.E."/>
            <person name="Sorensen J.L."/>
            <person name="Fitzpatrick D.A."/>
            <person name="Frisvad J.C."/>
            <person name="Nielsen K.L."/>
        </authorList>
    </citation>
    <scope>NUCLEOTIDE SEQUENCE</scope>
    <source>
        <strain evidence="1">IBT 29864</strain>
    </source>
</reference>
<dbReference type="GeneID" id="81441126"/>
<comment type="caution">
    <text evidence="1">The sequence shown here is derived from an EMBL/GenBank/DDBJ whole genome shotgun (WGS) entry which is preliminary data.</text>
</comment>
<dbReference type="EMBL" id="JAPZBS010000007">
    <property type="protein sequence ID" value="KAJ5369268.1"/>
    <property type="molecule type" value="Genomic_DNA"/>
</dbReference>
<evidence type="ECO:0000313" key="1">
    <source>
        <dbReference type="EMBL" id="KAJ5369268.1"/>
    </source>
</evidence>
<organism evidence="1 2">
    <name type="scientific">Penicillium cataractarum</name>
    <dbReference type="NCBI Taxonomy" id="2100454"/>
    <lineage>
        <taxon>Eukaryota</taxon>
        <taxon>Fungi</taxon>
        <taxon>Dikarya</taxon>
        <taxon>Ascomycota</taxon>
        <taxon>Pezizomycotina</taxon>
        <taxon>Eurotiomycetes</taxon>
        <taxon>Eurotiomycetidae</taxon>
        <taxon>Eurotiales</taxon>
        <taxon>Aspergillaceae</taxon>
        <taxon>Penicillium</taxon>
    </lineage>
</organism>
<accession>A0A9W9S461</accession>
<dbReference type="OrthoDB" id="3469466at2759"/>
<gene>
    <name evidence="1" type="ORF">N7496_009028</name>
</gene>
<evidence type="ECO:0000313" key="2">
    <source>
        <dbReference type="Proteomes" id="UP001147782"/>
    </source>
</evidence>
<sequence length="566" mass="63593">MDTPRKPAPRSQENRFVFVGQPALTGVGGSGIRSKLIREAQRRTQAQRQENGMAEINKLLKQRAAARCSCRRTTVPETPSQFLTGGQPEGPADLARCSFCRHIPRSRDSLFANERVHDLGCTVLDPMLPINEKTSRLKLNERFSFACRHIFPKLRSLDLPDLYRTWAFPFDNDELKLFSFLWSSKYHEGVLRQISGVPEDSVGLKEQLTLKGLTLKALRKEVASYTRQKPLDSIIGCILVFAVNGTTSERLYRDPNPFTPTFTRLHGLEAYGSRDYDPLHWNILCELLEKNGGIEGLHYGALAWQVSVADLTNAVHTLRKPFFPIMNFYGQKLELPSPLALFAPYVHGDICNDAKSQKAGSGFSELLFIEPPVHEMLVTAFSHVGELSYVITCMSTQSDPQLLDLLASSRNLVHHRLFSLPTEDDPPDQILQIDTQSTGGTTERSMELYLICRLGVLLYATHVTFPSPRPTVARGQMLRSLYPRLLSIVGRGFSSPLILWCTSLALIAFDGTEYSGQISLLFKELCRNLHVTSLEKLLGILRSFTWVDLAVMHHYTNIEAYIGGNL</sequence>